<dbReference type="Proteomes" id="UP000061382">
    <property type="component" value="Chromosome"/>
</dbReference>
<dbReference type="Gene3D" id="3.40.30.10">
    <property type="entry name" value="Glutaredoxin"/>
    <property type="match status" value="1"/>
</dbReference>
<dbReference type="EMBL" id="CP012643">
    <property type="protein sequence ID" value="ALI99218.1"/>
    <property type="molecule type" value="Genomic_DNA"/>
</dbReference>
<evidence type="ECO:0000313" key="3">
    <source>
        <dbReference type="Proteomes" id="UP000061382"/>
    </source>
</evidence>
<keyword evidence="3" id="KW-1185">Reference proteome</keyword>
<dbReference type="PROSITE" id="PS51352">
    <property type="entry name" value="THIOREDOXIN_2"/>
    <property type="match status" value="1"/>
</dbReference>
<name>A0A0P0CV70_9BACT</name>
<evidence type="ECO:0000259" key="1">
    <source>
        <dbReference type="PROSITE" id="PS51352"/>
    </source>
</evidence>
<dbReference type="InterPro" id="IPR012336">
    <property type="entry name" value="Thioredoxin-like_fold"/>
</dbReference>
<dbReference type="SUPFAM" id="SSF52833">
    <property type="entry name" value="Thioredoxin-like"/>
    <property type="match status" value="1"/>
</dbReference>
<sequence>MPATAQEKVSINFASSSWEQVLQTAKQEGKAIFLYATTPRCRYCKQMEKEVFPMKEVADFYNTTFISYKINIEDNAEGEALAKRYAISSFPSYLYFDKDAELLHQSGAGKPAEKFIEDGKNAFNPEKALFTLKRRYDNGERASSFLYHYSKALAYYGQADSLEERVVNEYLATQTSQQLNSAINLQYIFSKNLDFRSPTTQYLLQNQHKFSPLFKEEEVKTRTERIITRTAQKAGAENNIALLKDVQQAVSTNFKETKRISTLAMIYFYAGRRDWLTYAKTTLEYSKGYAEQDWRTLYETGMYLNSFAEDKEALKIGTRIMKKAVALHKDPENLYLYAQLQHKTGKDAPAAKAAKEALELAKSTGEDTSDISAFLTQLKAGN</sequence>
<dbReference type="PATRIC" id="fig|512763.3.peg.2165"/>
<accession>A0A0P0CV70</accession>
<evidence type="ECO:0000313" key="2">
    <source>
        <dbReference type="EMBL" id="ALI99218.1"/>
    </source>
</evidence>
<dbReference type="InterPro" id="IPR036249">
    <property type="entry name" value="Thioredoxin-like_sf"/>
</dbReference>
<dbReference type="AlphaFoldDB" id="A0A0P0CV70"/>
<protein>
    <recommendedName>
        <fullName evidence="1">Thioredoxin domain-containing protein</fullName>
    </recommendedName>
</protein>
<dbReference type="STRING" id="512763.DC20_09815"/>
<organism evidence="2 3">
    <name type="scientific">Rufibacter tibetensis</name>
    <dbReference type="NCBI Taxonomy" id="512763"/>
    <lineage>
        <taxon>Bacteria</taxon>
        <taxon>Pseudomonadati</taxon>
        <taxon>Bacteroidota</taxon>
        <taxon>Cytophagia</taxon>
        <taxon>Cytophagales</taxon>
        <taxon>Hymenobacteraceae</taxon>
        <taxon>Rufibacter</taxon>
    </lineage>
</organism>
<feature type="domain" description="Thioredoxin" evidence="1">
    <location>
        <begin position="1"/>
        <end position="137"/>
    </location>
</feature>
<gene>
    <name evidence="2" type="ORF">DC20_09815</name>
</gene>
<dbReference type="Pfam" id="PF13098">
    <property type="entry name" value="Thioredoxin_2"/>
    <property type="match status" value="1"/>
</dbReference>
<proteinExistence type="predicted"/>
<reference evidence="2 3" key="1">
    <citation type="submission" date="2015-08" db="EMBL/GenBank/DDBJ databases">
        <title>Complete genome sequence of Rufibacter tibetensis strain 1351t, a radiation-resistant bacterium from tibet plateau.</title>
        <authorList>
            <person name="Dai J."/>
        </authorList>
    </citation>
    <scope>NUCLEOTIDE SEQUENCE [LARGE SCALE GENOMIC DNA]</scope>
    <source>
        <strain evidence="2 3">1351</strain>
    </source>
</reference>
<dbReference type="KEGG" id="rti:DC20_09815"/>
<dbReference type="InterPro" id="IPR013766">
    <property type="entry name" value="Thioredoxin_domain"/>
</dbReference>